<name>A0A543FW38_9PSEU</name>
<comment type="caution">
    <text evidence="3">The sequence shown here is derived from an EMBL/GenBank/DDBJ whole genome shotgun (WGS) entry which is preliminary data.</text>
</comment>
<feature type="domain" description="YCII-related" evidence="2">
    <location>
        <begin position="1"/>
        <end position="107"/>
    </location>
</feature>
<dbReference type="PANTHER" id="PTHR35174">
    <property type="entry name" value="BLL7171 PROTEIN-RELATED"/>
    <property type="match status" value="1"/>
</dbReference>
<comment type="similarity">
    <text evidence="1">Belongs to the YciI family.</text>
</comment>
<dbReference type="InterPro" id="IPR005545">
    <property type="entry name" value="YCII"/>
</dbReference>
<dbReference type="PANTHER" id="PTHR35174:SF3">
    <property type="entry name" value="BLL7171 PROTEIN"/>
    <property type="match status" value="1"/>
</dbReference>
<organism evidence="3 4">
    <name type="scientific">Pseudonocardia cypriaca</name>
    <dbReference type="NCBI Taxonomy" id="882449"/>
    <lineage>
        <taxon>Bacteria</taxon>
        <taxon>Bacillati</taxon>
        <taxon>Actinomycetota</taxon>
        <taxon>Actinomycetes</taxon>
        <taxon>Pseudonocardiales</taxon>
        <taxon>Pseudonocardiaceae</taxon>
        <taxon>Pseudonocardia</taxon>
    </lineage>
</organism>
<dbReference type="AlphaFoldDB" id="A0A543FW38"/>
<evidence type="ECO:0000313" key="4">
    <source>
        <dbReference type="Proteomes" id="UP000319818"/>
    </source>
</evidence>
<evidence type="ECO:0000256" key="1">
    <source>
        <dbReference type="ARBA" id="ARBA00007689"/>
    </source>
</evidence>
<dbReference type="Proteomes" id="UP000319818">
    <property type="component" value="Unassembled WGS sequence"/>
</dbReference>
<dbReference type="SUPFAM" id="SSF54909">
    <property type="entry name" value="Dimeric alpha+beta barrel"/>
    <property type="match status" value="1"/>
</dbReference>
<dbReference type="Pfam" id="PF03795">
    <property type="entry name" value="YCII"/>
    <property type="match status" value="1"/>
</dbReference>
<dbReference type="Gene3D" id="3.30.70.1060">
    <property type="entry name" value="Dimeric alpha+beta barrel"/>
    <property type="match status" value="1"/>
</dbReference>
<proteinExistence type="inferred from homology"/>
<dbReference type="OrthoDB" id="668782at2"/>
<protein>
    <recommendedName>
        <fullName evidence="2">YCII-related domain-containing protein</fullName>
    </recommendedName>
</protein>
<accession>A0A543FW38</accession>
<sequence>MKYLMLLMDTETASRLDPAAREAWMAEVRAWYDRAEGNGALVDAGHELTGPETTRTIRAGGVVDGPFMETKEVLGGYCVIEAGTIDEAVAFASTWPGIDRGYITVEIRPVVPH</sequence>
<dbReference type="InterPro" id="IPR011008">
    <property type="entry name" value="Dimeric_a/b-barrel"/>
</dbReference>
<evidence type="ECO:0000259" key="2">
    <source>
        <dbReference type="Pfam" id="PF03795"/>
    </source>
</evidence>
<keyword evidence="4" id="KW-1185">Reference proteome</keyword>
<gene>
    <name evidence="3" type="ORF">FB388_5269</name>
</gene>
<dbReference type="EMBL" id="VFPH01000002">
    <property type="protein sequence ID" value="TQM38045.1"/>
    <property type="molecule type" value="Genomic_DNA"/>
</dbReference>
<reference evidence="3 4" key="1">
    <citation type="submission" date="2019-06" db="EMBL/GenBank/DDBJ databases">
        <title>Sequencing the genomes of 1000 actinobacteria strains.</title>
        <authorList>
            <person name="Klenk H.-P."/>
        </authorList>
    </citation>
    <scope>NUCLEOTIDE SEQUENCE [LARGE SCALE GENOMIC DNA]</scope>
    <source>
        <strain evidence="3 4">DSM 45511</strain>
    </source>
</reference>
<evidence type="ECO:0000313" key="3">
    <source>
        <dbReference type="EMBL" id="TQM38045.1"/>
    </source>
</evidence>
<dbReference type="RefSeq" id="WP_142104770.1">
    <property type="nucleotide sequence ID" value="NZ_VFPH01000002.1"/>
</dbReference>